<dbReference type="InterPro" id="IPR033985">
    <property type="entry name" value="SusD-like_N"/>
</dbReference>
<dbReference type="Gene3D" id="1.25.40.390">
    <property type="match status" value="1"/>
</dbReference>
<organism evidence="8 9">
    <name type="scientific">Indibacter alkaliphilus (strain CCUG 57479 / KCTC 22604 / LW1)</name>
    <dbReference type="NCBI Taxonomy" id="1189612"/>
    <lineage>
        <taxon>Bacteria</taxon>
        <taxon>Pseudomonadati</taxon>
        <taxon>Bacteroidota</taxon>
        <taxon>Cytophagia</taxon>
        <taxon>Cytophagales</taxon>
        <taxon>Cyclobacteriaceae</taxon>
    </lineage>
</organism>
<keyword evidence="9" id="KW-1185">Reference proteome</keyword>
<dbReference type="GO" id="GO:0009279">
    <property type="term" value="C:cell outer membrane"/>
    <property type="evidence" value="ECO:0007669"/>
    <property type="project" value="UniProtKB-SubCell"/>
</dbReference>
<reference evidence="8 9" key="1">
    <citation type="journal article" date="2013" name="Genome Announc.">
        <title>Draft Genome Sequence of Indibacter alkaliphilus Strain LW1T, Isolated from Lonar Lake, a Haloalkaline Lake in the Buldana District of Maharashtra, India.</title>
        <authorList>
            <person name="Singh A."/>
            <person name="Kumar Jangir P."/>
            <person name="Sharma R."/>
            <person name="Singh A."/>
            <person name="Kumar Pinnaka A."/>
            <person name="Shivaji S."/>
        </authorList>
    </citation>
    <scope>NUCLEOTIDE SEQUENCE [LARGE SCALE GENOMIC DNA]</scope>
    <source>
        <strain evidence="9">CCUG 57479 / KCTC 22604 / LW1</strain>
    </source>
</reference>
<protein>
    <submittedName>
        <fullName evidence="8">Outer membrane protein, probably involved in in nutrient binding protein</fullName>
    </submittedName>
</protein>
<dbReference type="InterPro" id="IPR012944">
    <property type="entry name" value="SusD_RagB_dom"/>
</dbReference>
<feature type="domain" description="SusD-like N-terminal" evidence="7">
    <location>
        <begin position="26"/>
        <end position="223"/>
    </location>
</feature>
<dbReference type="Proteomes" id="UP000006073">
    <property type="component" value="Unassembled WGS sequence"/>
</dbReference>
<evidence type="ECO:0000259" key="6">
    <source>
        <dbReference type="Pfam" id="PF07980"/>
    </source>
</evidence>
<dbReference type="RefSeq" id="WP_009035338.1">
    <property type="nucleotide sequence ID" value="NZ_ALWO02000054.1"/>
</dbReference>
<dbReference type="Pfam" id="PF07980">
    <property type="entry name" value="SusD_RagB"/>
    <property type="match status" value="1"/>
</dbReference>
<comment type="caution">
    <text evidence="8">The sequence shown here is derived from an EMBL/GenBank/DDBJ whole genome shotgun (WGS) entry which is preliminary data.</text>
</comment>
<dbReference type="SUPFAM" id="SSF48452">
    <property type="entry name" value="TPR-like"/>
    <property type="match status" value="1"/>
</dbReference>
<comment type="subcellular location">
    <subcellularLocation>
        <location evidence="1">Cell outer membrane</location>
    </subcellularLocation>
</comment>
<feature type="domain" description="RagB/SusD" evidence="6">
    <location>
        <begin position="325"/>
        <end position="580"/>
    </location>
</feature>
<sequence>MKSYTFKDTFILWVSLGFLTLTSCNDYLDREPLSVVTPEAYLHSEADLAAFTIGRYNFPTHGGWNVGTFGNDNHTDNQATTNAHNRWIPGELRVPQTGGSWNFGAIREANYFLETVIPRWKAGRITGNSTNVNHYVGEAYFLRAYEYFNKLEAFGDFPIVKTTLPDDMETLKNASKRRPRNEVARFILSDLDSAISLLSVSPPGGKNRINQLAALNFKSRVALFEATWLKYHQGTALVPGGAGWPGQGKVEGFSINIDQEIDFFLTQAMEAAEQVADNVPLTVNSMDDGYDSSQNPYHAMFADFDMEKYSEVLLWRAYDQTLGVRHNVNHYLNQNGGNTGYTRGMVESFLMANGLPIYASGSGYAGDDFIADVKQDRDNRLQIFMKDVGELRFTDQTSSDGSPIEIAIPEIAGNQETRYVTGYGIKKGFNYNSSQIEGEAGTIGSIVFRAVESYLNYIEASYLKYGSIDGKAAAYWSAIRTRAGVNPDFNITIGNTEMAKEAKGDFGAYSAGSMLNDAVLYNIRRERRNELMSEGLRYFDLKRWRSMDQLKNDPYIVEGFKLWGPMQEWYKNEDTGQSILVPAESGASGTPNVSSPSESKYLRPYRIILGPTNLAREGYRWATAHYLEPIAIQHLIITSPSGDPASSVIYQNPGWPLVANSGATE</sequence>
<dbReference type="EMBL" id="ALWO02000054">
    <property type="protein sequence ID" value="EOZ91526.1"/>
    <property type="molecule type" value="Genomic_DNA"/>
</dbReference>
<evidence type="ECO:0000256" key="5">
    <source>
        <dbReference type="ARBA" id="ARBA00023237"/>
    </source>
</evidence>
<gene>
    <name evidence="8" type="ORF">A33Q_4594</name>
</gene>
<proteinExistence type="inferred from homology"/>
<evidence type="ECO:0000256" key="1">
    <source>
        <dbReference type="ARBA" id="ARBA00004442"/>
    </source>
</evidence>
<comment type="similarity">
    <text evidence="2">Belongs to the SusD family.</text>
</comment>
<dbReference type="InterPro" id="IPR011990">
    <property type="entry name" value="TPR-like_helical_dom_sf"/>
</dbReference>
<dbReference type="OrthoDB" id="5694214at2"/>
<dbReference type="PROSITE" id="PS51257">
    <property type="entry name" value="PROKAR_LIPOPROTEIN"/>
    <property type="match status" value="1"/>
</dbReference>
<keyword evidence="5" id="KW-0998">Cell outer membrane</keyword>
<evidence type="ECO:0000256" key="3">
    <source>
        <dbReference type="ARBA" id="ARBA00022729"/>
    </source>
</evidence>
<evidence type="ECO:0000256" key="2">
    <source>
        <dbReference type="ARBA" id="ARBA00006275"/>
    </source>
</evidence>
<name>S2DHI7_INDAL</name>
<evidence type="ECO:0000313" key="8">
    <source>
        <dbReference type="EMBL" id="EOZ91526.1"/>
    </source>
</evidence>
<keyword evidence="3" id="KW-0732">Signal</keyword>
<dbReference type="AlphaFoldDB" id="S2DHI7"/>
<dbReference type="Pfam" id="PF14322">
    <property type="entry name" value="SusD-like_3"/>
    <property type="match status" value="1"/>
</dbReference>
<dbReference type="eggNOG" id="COG0457">
    <property type="taxonomic scope" value="Bacteria"/>
</dbReference>
<keyword evidence="4" id="KW-0472">Membrane</keyword>
<dbReference type="STRING" id="1189612.A33Q_4594"/>
<dbReference type="PROSITE" id="PS50007">
    <property type="entry name" value="PIPLC_X_DOMAIN"/>
    <property type="match status" value="1"/>
</dbReference>
<evidence type="ECO:0000313" key="9">
    <source>
        <dbReference type="Proteomes" id="UP000006073"/>
    </source>
</evidence>
<accession>S2DHI7</accession>
<evidence type="ECO:0000256" key="4">
    <source>
        <dbReference type="ARBA" id="ARBA00023136"/>
    </source>
</evidence>
<evidence type="ECO:0000259" key="7">
    <source>
        <dbReference type="Pfam" id="PF14322"/>
    </source>
</evidence>